<name>A0A662Z7N0_9GAMM</name>
<dbReference type="Gene3D" id="2.40.128.130">
    <property type="entry name" value="Autotransporter beta-domain"/>
    <property type="match status" value="1"/>
</dbReference>
<evidence type="ECO:0000313" key="4">
    <source>
        <dbReference type="Proteomes" id="UP000243374"/>
    </source>
</evidence>
<feature type="signal peptide" evidence="1">
    <location>
        <begin position="1"/>
        <end position="22"/>
    </location>
</feature>
<dbReference type="EMBL" id="FOSF01000007">
    <property type="protein sequence ID" value="SFJ91038.1"/>
    <property type="molecule type" value="Genomic_DNA"/>
</dbReference>
<dbReference type="SUPFAM" id="SSF103515">
    <property type="entry name" value="Autotransporter"/>
    <property type="match status" value="1"/>
</dbReference>
<dbReference type="RefSeq" id="WP_164954380.1">
    <property type="nucleotide sequence ID" value="NZ_CP047056.1"/>
</dbReference>
<dbReference type="Pfam" id="PF03797">
    <property type="entry name" value="Autotransporter"/>
    <property type="match status" value="1"/>
</dbReference>
<evidence type="ECO:0000313" key="3">
    <source>
        <dbReference type="EMBL" id="SFJ91038.1"/>
    </source>
</evidence>
<reference evidence="3 4" key="1">
    <citation type="submission" date="2016-10" db="EMBL/GenBank/DDBJ databases">
        <authorList>
            <person name="Varghese N."/>
            <person name="Submissions S."/>
        </authorList>
    </citation>
    <scope>NUCLEOTIDE SEQUENCE [LARGE SCALE GENOMIC DNA]</scope>
    <source>
        <strain evidence="3 4">22B</strain>
    </source>
</reference>
<dbReference type="InterPro" id="IPR005546">
    <property type="entry name" value="Autotransporte_beta"/>
</dbReference>
<proteinExistence type="predicted"/>
<dbReference type="PROSITE" id="PS51208">
    <property type="entry name" value="AUTOTRANSPORTER"/>
    <property type="match status" value="1"/>
</dbReference>
<feature type="chain" id="PRO_5024906408" evidence="1">
    <location>
        <begin position="23"/>
        <end position="1165"/>
    </location>
</feature>
<organism evidence="3 4">
    <name type="scientific">Succinivibrio dextrinosolvens</name>
    <dbReference type="NCBI Taxonomy" id="83771"/>
    <lineage>
        <taxon>Bacteria</taxon>
        <taxon>Pseudomonadati</taxon>
        <taxon>Pseudomonadota</taxon>
        <taxon>Gammaproteobacteria</taxon>
        <taxon>Aeromonadales</taxon>
        <taxon>Succinivibrionaceae</taxon>
        <taxon>Succinivibrio</taxon>
    </lineage>
</organism>
<sequence length="1165" mass="127536">MLFKKSLLAIAVFEVMCCSAQAATVKYVDTFGKPMFALNFVNDYAQRDEEGNLWSLSDAQRNAIADAASIWGEIFAKKSRNTTYLPISIKLVYDPNKQNNASAYSGVSDNKGYSLLQDGIITGRIAGSSLAAYDINQSNSIGFTPYLYPLPTMNVSQELITLTFHELTHAMGILTGTNTLKEIDARWELMKDDEGSSDIVDALHDYGYVNDNNELSAPERTGIVVELSAFAEHLWSYMEIVDGKGKENLNKTPTQLKYLSLLSSSDNPKVDSFIVGEEDESGVYFKGDNVKEVLNGAEKLPGVPINGFEAENNDFLFELSHFELAHSMMSHQNWRNYVTLMEAEMAVFQDIGYNFDRRNFYGSSEYRDGQTYTNTNPFYARNAESTAYIAGMPNTATLGVGFHLYGSNNTITQGAELLADGRGGTGIRADGSGNKIIIPSSTRITANGDHGTGILMSYGRNNTIISQGTVEAKGTGGKAVAFDFGMNLLGDDLERRGSYIYTLKDVKKDVTDPLNPANAIYDDIKELEGPLVSTFDLSGSLEGSYASIYIAKNAYVNQINVLKGASIKGDIISEWDPNNVYISNNAPQNLYTDLNFGYGVNADGTSTDSGDDSFFMTLDGSIAGYKSLNVNHKAGTLNIEGTVSAYNLNNSGYLAIKGTTADKYSAEIQNYFETSGSLETGFYADSTSDKIKTAYASLDGNWILRPNRDFYSNKARISPEFPVVSSNSLLGNFTKAGLVGSFSPTLKMKLLNDSGTNPEIEMYRDSDAYSKYAESGADAEVGSALYGIASEAHGDMQELITSLDFSDMQGRSVTSALKQLGPSAFDYGSMTALKDSTAVTGEMMRHMQGTMLSSRYNNLYNSDSLMASNSYDLNSGFKGVQDRKLIGFVIPYGDYTKQSGSNGLDNMRSYSGGVVVGAECVRDDGVSYGIHGGLSIRNTKVKAENISKIDSQGLFVGLHGSISPEEWGGYYAEGQVKAGWYENQSKRYIDFNNYSRRAKGNYSTYSTGLSLGGGYDFTYGSLSFGPMAYTEYNFIHNEGFKEKDGGGTNLKVKSTNANSLQTTLGGHLLKMWSPSQEIGITADFRTGFKHEFLDDKFHTRASFSDYGSYSFESYTKGAGRNSIFCQSELTLENRKYKTFASLTFGYEHHRNADIYNVGIKAGLRF</sequence>
<keyword evidence="1" id="KW-0732">Signal</keyword>
<dbReference type="Proteomes" id="UP000243374">
    <property type="component" value="Unassembled WGS sequence"/>
</dbReference>
<dbReference type="AlphaFoldDB" id="A0A662Z7N0"/>
<gene>
    <name evidence="3" type="ORF">SAMN04487865_100721</name>
</gene>
<evidence type="ECO:0000256" key="1">
    <source>
        <dbReference type="SAM" id="SignalP"/>
    </source>
</evidence>
<protein>
    <submittedName>
        <fullName evidence="3">Autotransporter beta-domain-containing protein</fullName>
    </submittedName>
</protein>
<accession>A0A662Z7N0</accession>
<evidence type="ECO:0000259" key="2">
    <source>
        <dbReference type="PROSITE" id="PS51208"/>
    </source>
</evidence>
<keyword evidence="4" id="KW-1185">Reference proteome</keyword>
<dbReference type="SMART" id="SM00869">
    <property type="entry name" value="Autotransporter"/>
    <property type="match status" value="1"/>
</dbReference>
<dbReference type="InterPro" id="IPR036709">
    <property type="entry name" value="Autotransporte_beta_dom_sf"/>
</dbReference>
<feature type="domain" description="Autotransporter" evidence="2">
    <location>
        <begin position="880"/>
        <end position="1165"/>
    </location>
</feature>